<evidence type="ECO:0000313" key="1">
    <source>
        <dbReference type="EMBL" id="CAK9136010.1"/>
    </source>
</evidence>
<feature type="non-terminal residue" evidence="1">
    <location>
        <position position="73"/>
    </location>
</feature>
<organism evidence="1 2">
    <name type="scientific">Ilex paraguariensis</name>
    <name type="common">yerba mate</name>
    <dbReference type="NCBI Taxonomy" id="185542"/>
    <lineage>
        <taxon>Eukaryota</taxon>
        <taxon>Viridiplantae</taxon>
        <taxon>Streptophyta</taxon>
        <taxon>Embryophyta</taxon>
        <taxon>Tracheophyta</taxon>
        <taxon>Spermatophyta</taxon>
        <taxon>Magnoliopsida</taxon>
        <taxon>eudicotyledons</taxon>
        <taxon>Gunneridae</taxon>
        <taxon>Pentapetalae</taxon>
        <taxon>asterids</taxon>
        <taxon>campanulids</taxon>
        <taxon>Aquifoliales</taxon>
        <taxon>Aquifoliaceae</taxon>
        <taxon>Ilex</taxon>
    </lineage>
</organism>
<proteinExistence type="predicted"/>
<dbReference type="Proteomes" id="UP001642360">
    <property type="component" value="Unassembled WGS sequence"/>
</dbReference>
<dbReference type="EMBL" id="CAUOFW020000727">
    <property type="protein sequence ID" value="CAK9136010.1"/>
    <property type="molecule type" value="Genomic_DNA"/>
</dbReference>
<gene>
    <name evidence="1" type="ORF">ILEXP_LOCUS2970</name>
</gene>
<reference evidence="1 2" key="1">
    <citation type="submission" date="2024-02" db="EMBL/GenBank/DDBJ databases">
        <authorList>
            <person name="Vignale AGUSTIN F."/>
            <person name="Sosa J E."/>
            <person name="Modenutti C."/>
        </authorList>
    </citation>
    <scope>NUCLEOTIDE SEQUENCE [LARGE SCALE GENOMIC DNA]</scope>
</reference>
<name>A0ABC8QTE2_9AQUA</name>
<sequence length="73" mass="8279">FHFLVDRDYVARNADGLPMDDERGFFWSSKPQDKGFESENDMSSSLGILEIYSPISEIELHSDGVRLDATNPI</sequence>
<evidence type="ECO:0000313" key="2">
    <source>
        <dbReference type="Proteomes" id="UP001642360"/>
    </source>
</evidence>
<protein>
    <submittedName>
        <fullName evidence="1">Uncharacterized protein</fullName>
    </submittedName>
</protein>
<accession>A0ABC8QTE2</accession>
<keyword evidence="2" id="KW-1185">Reference proteome</keyword>
<comment type="caution">
    <text evidence="1">The sequence shown here is derived from an EMBL/GenBank/DDBJ whole genome shotgun (WGS) entry which is preliminary data.</text>
</comment>
<dbReference type="AlphaFoldDB" id="A0ABC8QTE2"/>
<feature type="non-terminal residue" evidence="1">
    <location>
        <position position="1"/>
    </location>
</feature>